<keyword evidence="3" id="KW-1185">Reference proteome</keyword>
<gene>
    <name evidence="2" type="ORF">K505DRAFT_322061</name>
</gene>
<feature type="region of interest" description="Disordered" evidence="1">
    <location>
        <begin position="28"/>
        <end position="50"/>
    </location>
</feature>
<accession>A0A6A6XPM2</accession>
<evidence type="ECO:0000313" key="2">
    <source>
        <dbReference type="EMBL" id="KAF2798194.1"/>
    </source>
</evidence>
<dbReference type="AlphaFoldDB" id="A0A6A6XPM2"/>
<organism evidence="2 3">
    <name type="scientific">Melanomma pulvis-pyrius CBS 109.77</name>
    <dbReference type="NCBI Taxonomy" id="1314802"/>
    <lineage>
        <taxon>Eukaryota</taxon>
        <taxon>Fungi</taxon>
        <taxon>Dikarya</taxon>
        <taxon>Ascomycota</taxon>
        <taxon>Pezizomycotina</taxon>
        <taxon>Dothideomycetes</taxon>
        <taxon>Pleosporomycetidae</taxon>
        <taxon>Pleosporales</taxon>
        <taxon>Melanommataceae</taxon>
        <taxon>Melanomma</taxon>
    </lineage>
</organism>
<dbReference type="EMBL" id="MU001789">
    <property type="protein sequence ID" value="KAF2798194.1"/>
    <property type="molecule type" value="Genomic_DNA"/>
</dbReference>
<proteinExistence type="predicted"/>
<dbReference type="Proteomes" id="UP000799757">
    <property type="component" value="Unassembled WGS sequence"/>
</dbReference>
<protein>
    <submittedName>
        <fullName evidence="2">Uncharacterized protein</fullName>
    </submittedName>
</protein>
<reference evidence="2" key="1">
    <citation type="journal article" date="2020" name="Stud. Mycol.">
        <title>101 Dothideomycetes genomes: a test case for predicting lifestyles and emergence of pathogens.</title>
        <authorList>
            <person name="Haridas S."/>
            <person name="Albert R."/>
            <person name="Binder M."/>
            <person name="Bloem J."/>
            <person name="Labutti K."/>
            <person name="Salamov A."/>
            <person name="Andreopoulos B."/>
            <person name="Baker S."/>
            <person name="Barry K."/>
            <person name="Bills G."/>
            <person name="Bluhm B."/>
            <person name="Cannon C."/>
            <person name="Castanera R."/>
            <person name="Culley D."/>
            <person name="Daum C."/>
            <person name="Ezra D."/>
            <person name="Gonzalez J."/>
            <person name="Henrissat B."/>
            <person name="Kuo A."/>
            <person name="Liang C."/>
            <person name="Lipzen A."/>
            <person name="Lutzoni F."/>
            <person name="Magnuson J."/>
            <person name="Mondo S."/>
            <person name="Nolan M."/>
            <person name="Ohm R."/>
            <person name="Pangilinan J."/>
            <person name="Park H.-J."/>
            <person name="Ramirez L."/>
            <person name="Alfaro M."/>
            <person name="Sun H."/>
            <person name="Tritt A."/>
            <person name="Yoshinaga Y."/>
            <person name="Zwiers L.-H."/>
            <person name="Turgeon B."/>
            <person name="Goodwin S."/>
            <person name="Spatafora J."/>
            <person name="Crous P."/>
            <person name="Grigoriev I."/>
        </authorList>
    </citation>
    <scope>NUCLEOTIDE SEQUENCE</scope>
    <source>
        <strain evidence="2">CBS 109.77</strain>
    </source>
</reference>
<name>A0A6A6XPM2_9PLEO</name>
<evidence type="ECO:0000256" key="1">
    <source>
        <dbReference type="SAM" id="MobiDB-lite"/>
    </source>
</evidence>
<evidence type="ECO:0000313" key="3">
    <source>
        <dbReference type="Proteomes" id="UP000799757"/>
    </source>
</evidence>
<sequence length="108" mass="12122">MYSSTRHHSPSVMWDTILMTPIRIPEPKPVEAKPSMVFPPTSPPANHRLHSGRRHVDITEEAFGQGNRTFCTGIFARQYCSPRLPSLTSDELQKTVDTPAFESALARC</sequence>